<dbReference type="SUPFAM" id="SSF47781">
    <property type="entry name" value="RuvA domain 2-like"/>
    <property type="match status" value="2"/>
</dbReference>
<dbReference type="EMBL" id="SBAP01000004">
    <property type="protein sequence ID" value="RXZ71061.1"/>
    <property type="molecule type" value="Genomic_DNA"/>
</dbReference>
<evidence type="ECO:0000313" key="2">
    <source>
        <dbReference type="Proteomes" id="UP000289216"/>
    </source>
</evidence>
<proteinExistence type="predicted"/>
<dbReference type="AlphaFoldDB" id="A0A4Q2L4J4"/>
<dbReference type="RefSeq" id="WP_129490514.1">
    <property type="nucleotide sequence ID" value="NZ_SBAP01000004.1"/>
</dbReference>
<gene>
    <name evidence="1" type="ORF">EPT53_02050</name>
</gene>
<dbReference type="GO" id="GO:0015628">
    <property type="term" value="P:protein secretion by the type II secretion system"/>
    <property type="evidence" value="ECO:0007669"/>
    <property type="project" value="TreeGrafter"/>
</dbReference>
<dbReference type="Gene3D" id="1.10.150.280">
    <property type="entry name" value="AF1531-like domain"/>
    <property type="match status" value="1"/>
</dbReference>
<dbReference type="GO" id="GO:0003677">
    <property type="term" value="F:DNA binding"/>
    <property type="evidence" value="ECO:0007669"/>
    <property type="project" value="UniProtKB-KW"/>
</dbReference>
<protein>
    <submittedName>
        <fullName evidence="1">ComEA family DNA-binding protein</fullName>
    </submittedName>
</protein>
<reference evidence="1 2" key="1">
    <citation type="submission" date="2019-01" db="EMBL/GenBank/DDBJ databases">
        <title>Fusobacterium necrophorum Isolated From the Uterus of Dairy Cows.</title>
        <authorList>
            <person name="Francis A.M."/>
        </authorList>
    </citation>
    <scope>NUCLEOTIDE SEQUENCE [LARGE SCALE GENOMIC DNA]</scope>
    <source>
        <strain evidence="1 2">KG35</strain>
    </source>
</reference>
<name>A0A4Q2L4J4_9FUSO</name>
<dbReference type="InterPro" id="IPR010994">
    <property type="entry name" value="RuvA_2-like"/>
</dbReference>
<dbReference type="PANTHER" id="PTHR21180:SF32">
    <property type="entry name" value="ENDONUCLEASE_EXONUCLEASE_PHOSPHATASE FAMILY DOMAIN-CONTAINING PROTEIN 1"/>
    <property type="match status" value="1"/>
</dbReference>
<sequence>MEYKIWTTIFLLFFSFFTLTESSFSENEVKIIMSQGNMKEKQTGKLDINVANKGEFLAAGIASRYTDGILEYRTLVGSFKTLEEIKNIKGIGEATYHKLAKKLEVATKKSRNPLYINRADSKLLKYYGFSKKEIKEIEKYRDKIGRIENNIILRKIIGKKQYEKYKDLFRYSK</sequence>
<evidence type="ECO:0000313" key="1">
    <source>
        <dbReference type="EMBL" id="RXZ71061.1"/>
    </source>
</evidence>
<dbReference type="Proteomes" id="UP000289216">
    <property type="component" value="Unassembled WGS sequence"/>
</dbReference>
<comment type="caution">
    <text evidence="1">The sequence shown here is derived from an EMBL/GenBank/DDBJ whole genome shotgun (WGS) entry which is preliminary data.</text>
</comment>
<dbReference type="PANTHER" id="PTHR21180">
    <property type="entry name" value="ENDONUCLEASE/EXONUCLEASE/PHOSPHATASE FAMILY DOMAIN-CONTAINING PROTEIN 1"/>
    <property type="match status" value="1"/>
</dbReference>
<dbReference type="Pfam" id="PF12836">
    <property type="entry name" value="HHH_3"/>
    <property type="match status" value="1"/>
</dbReference>
<dbReference type="GO" id="GO:0015627">
    <property type="term" value="C:type II protein secretion system complex"/>
    <property type="evidence" value="ECO:0007669"/>
    <property type="project" value="TreeGrafter"/>
</dbReference>
<dbReference type="InterPro" id="IPR051675">
    <property type="entry name" value="Endo/Exo/Phosphatase_dom_1"/>
</dbReference>
<accession>A0A4Q2L4J4</accession>
<keyword evidence="1" id="KW-0238">DNA-binding</keyword>
<organism evidence="1 2">
    <name type="scientific">Fusobacterium necrophorum</name>
    <dbReference type="NCBI Taxonomy" id="859"/>
    <lineage>
        <taxon>Bacteria</taxon>
        <taxon>Fusobacteriati</taxon>
        <taxon>Fusobacteriota</taxon>
        <taxon>Fusobacteriia</taxon>
        <taxon>Fusobacteriales</taxon>
        <taxon>Fusobacteriaceae</taxon>
        <taxon>Fusobacterium</taxon>
    </lineage>
</organism>